<dbReference type="GO" id="GO:0004765">
    <property type="term" value="F:shikimate kinase activity"/>
    <property type="evidence" value="ECO:0007669"/>
    <property type="project" value="UniProtKB-UniRule"/>
</dbReference>
<comment type="subunit">
    <text evidence="11">Monomer.</text>
</comment>
<keyword evidence="4 11" id="KW-0028">Amino-acid biosynthesis</keyword>
<keyword evidence="11" id="KW-0460">Magnesium</keyword>
<evidence type="ECO:0000256" key="9">
    <source>
        <dbReference type="ARBA" id="ARBA00023141"/>
    </source>
</evidence>
<dbReference type="Gene3D" id="3.40.50.300">
    <property type="entry name" value="P-loop containing nucleotide triphosphate hydrolases"/>
    <property type="match status" value="1"/>
</dbReference>
<dbReference type="GO" id="GO:0009423">
    <property type="term" value="P:chorismate biosynthetic process"/>
    <property type="evidence" value="ECO:0007669"/>
    <property type="project" value="UniProtKB-UniRule"/>
</dbReference>
<dbReference type="UniPathway" id="UPA00053">
    <property type="reaction ID" value="UER00088"/>
</dbReference>
<dbReference type="Proteomes" id="UP000177905">
    <property type="component" value="Unassembled WGS sequence"/>
</dbReference>
<feature type="binding site" evidence="11">
    <location>
        <position position="15"/>
    </location>
    <ligand>
        <name>Mg(2+)</name>
        <dbReference type="ChEBI" id="CHEBI:18420"/>
    </ligand>
</feature>
<proteinExistence type="inferred from homology"/>
<evidence type="ECO:0000256" key="11">
    <source>
        <dbReference type="HAMAP-Rule" id="MF_00109"/>
    </source>
</evidence>
<comment type="caution">
    <text evidence="12">The sequence shown here is derived from an EMBL/GenBank/DDBJ whole genome shotgun (WGS) entry which is preliminary data.</text>
</comment>
<comment type="pathway">
    <text evidence="1 11">Metabolic intermediate biosynthesis; chorismate biosynthesis; chorismate from D-erythrose 4-phosphate and phosphoenolpyruvate: step 5/7.</text>
</comment>
<dbReference type="NCBIfam" id="NF010553">
    <property type="entry name" value="PRK13947.1"/>
    <property type="match status" value="1"/>
</dbReference>
<feature type="binding site" evidence="11">
    <location>
        <position position="79"/>
    </location>
    <ligand>
        <name>substrate</name>
    </ligand>
</feature>
<dbReference type="InterPro" id="IPR027417">
    <property type="entry name" value="P-loop_NTPase"/>
</dbReference>
<comment type="similarity">
    <text evidence="2 11">Belongs to the shikimate kinase family.</text>
</comment>
<evidence type="ECO:0000256" key="4">
    <source>
        <dbReference type="ARBA" id="ARBA00022605"/>
    </source>
</evidence>
<dbReference type="HAMAP" id="MF_00109">
    <property type="entry name" value="Shikimate_kinase"/>
    <property type="match status" value="1"/>
</dbReference>
<protein>
    <recommendedName>
        <fullName evidence="3 11">Shikimate kinase</fullName>
        <shortName evidence="11">SK</shortName>
        <ecNumber evidence="3 11">2.7.1.71</ecNumber>
    </recommendedName>
</protein>
<dbReference type="PANTHER" id="PTHR21087">
    <property type="entry name" value="SHIKIMATE KINASE"/>
    <property type="match status" value="1"/>
</dbReference>
<dbReference type="SUPFAM" id="SSF52540">
    <property type="entry name" value="P-loop containing nucleoside triphosphate hydrolases"/>
    <property type="match status" value="1"/>
</dbReference>
<comment type="subcellular location">
    <subcellularLocation>
        <location evidence="11">Cytoplasm</location>
    </subcellularLocation>
</comment>
<evidence type="ECO:0000256" key="2">
    <source>
        <dbReference type="ARBA" id="ARBA00006997"/>
    </source>
</evidence>
<evidence type="ECO:0000256" key="7">
    <source>
        <dbReference type="ARBA" id="ARBA00022777"/>
    </source>
</evidence>
<dbReference type="GO" id="GO:0005829">
    <property type="term" value="C:cytosol"/>
    <property type="evidence" value="ECO:0007669"/>
    <property type="project" value="TreeGrafter"/>
</dbReference>
<keyword evidence="8 11" id="KW-0067">ATP-binding</keyword>
<comment type="cofactor">
    <cofactor evidence="11">
        <name>Mg(2+)</name>
        <dbReference type="ChEBI" id="CHEBI:18420"/>
    </cofactor>
    <text evidence="11">Binds 1 Mg(2+) ion per subunit.</text>
</comment>
<dbReference type="GO" id="GO:0005524">
    <property type="term" value="F:ATP binding"/>
    <property type="evidence" value="ECO:0007669"/>
    <property type="project" value="UniProtKB-UniRule"/>
</dbReference>
<comment type="catalytic activity">
    <reaction evidence="10 11">
        <text>shikimate + ATP = 3-phosphoshikimate + ADP + H(+)</text>
        <dbReference type="Rhea" id="RHEA:13121"/>
        <dbReference type="ChEBI" id="CHEBI:15378"/>
        <dbReference type="ChEBI" id="CHEBI:30616"/>
        <dbReference type="ChEBI" id="CHEBI:36208"/>
        <dbReference type="ChEBI" id="CHEBI:145989"/>
        <dbReference type="ChEBI" id="CHEBI:456216"/>
        <dbReference type="EC" id="2.7.1.71"/>
    </reaction>
</comment>
<keyword evidence="7 11" id="KW-0418">Kinase</keyword>
<evidence type="ECO:0000313" key="12">
    <source>
        <dbReference type="EMBL" id="OGC16143.1"/>
    </source>
</evidence>
<dbReference type="EMBL" id="MEUA01000013">
    <property type="protein sequence ID" value="OGC16143.1"/>
    <property type="molecule type" value="Genomic_DNA"/>
</dbReference>
<feature type="binding site" evidence="11">
    <location>
        <position position="57"/>
    </location>
    <ligand>
        <name>substrate</name>
    </ligand>
</feature>
<keyword evidence="5 11" id="KW-0808">Transferase</keyword>
<feature type="binding site" evidence="11">
    <location>
        <position position="136"/>
    </location>
    <ligand>
        <name>substrate</name>
    </ligand>
</feature>
<comment type="caution">
    <text evidence="11">Lacks conserved residue(s) required for the propagation of feature annotation.</text>
</comment>
<evidence type="ECO:0000256" key="8">
    <source>
        <dbReference type="ARBA" id="ARBA00022840"/>
    </source>
</evidence>
<accession>A0A1F4S8S2</accession>
<evidence type="ECO:0000256" key="10">
    <source>
        <dbReference type="ARBA" id="ARBA00048567"/>
    </source>
</evidence>
<dbReference type="InterPro" id="IPR000623">
    <property type="entry name" value="Shikimate_kinase/TSH1"/>
</dbReference>
<dbReference type="InterPro" id="IPR023000">
    <property type="entry name" value="Shikimate_kinase_CS"/>
</dbReference>
<sequence length="177" mass="20637">MSNIVLIGFMGTGKSDVGKKVAEQLGFSYLDTDEVIEKTEKKKINDIFKENGERYFRDLETEVIRTLQDYDRFVIATGGGMVLRPENVQMLKQIGPLILLYTKPEVIFERVKFVKNRPLIEEGDKQERIREILKKREPLYEKVADYKIDTSNLTIDKVVKKVIEYFKELNNIALENK</sequence>
<gene>
    <name evidence="11" type="primary">aroK</name>
    <name evidence="12" type="ORF">A2290_07130</name>
</gene>
<dbReference type="GO" id="GO:0008652">
    <property type="term" value="P:amino acid biosynthetic process"/>
    <property type="evidence" value="ECO:0007669"/>
    <property type="project" value="UniProtKB-KW"/>
</dbReference>
<dbReference type="InterPro" id="IPR031322">
    <property type="entry name" value="Shikimate/glucono_kinase"/>
</dbReference>
<dbReference type="GO" id="GO:0000287">
    <property type="term" value="F:magnesium ion binding"/>
    <property type="evidence" value="ECO:0007669"/>
    <property type="project" value="UniProtKB-UniRule"/>
</dbReference>
<feature type="binding site" evidence="11">
    <location>
        <position position="33"/>
    </location>
    <ligand>
        <name>substrate</name>
    </ligand>
</feature>
<dbReference type="PANTHER" id="PTHR21087:SF16">
    <property type="entry name" value="SHIKIMATE KINASE 1, CHLOROPLASTIC"/>
    <property type="match status" value="1"/>
</dbReference>
<dbReference type="EC" id="2.7.1.71" evidence="3 11"/>
<keyword evidence="6 11" id="KW-0547">Nucleotide-binding</keyword>
<name>A0A1F4S8S2_UNCSA</name>
<evidence type="ECO:0000313" key="13">
    <source>
        <dbReference type="Proteomes" id="UP000177905"/>
    </source>
</evidence>
<dbReference type="Pfam" id="PF01202">
    <property type="entry name" value="SKI"/>
    <property type="match status" value="1"/>
</dbReference>
<dbReference type="AlphaFoldDB" id="A0A1F4S8S2"/>
<feature type="binding site" evidence="11">
    <location>
        <position position="117"/>
    </location>
    <ligand>
        <name>ATP</name>
        <dbReference type="ChEBI" id="CHEBI:30616"/>
    </ligand>
</feature>
<reference evidence="12 13" key="1">
    <citation type="journal article" date="2016" name="Nat. Commun.">
        <title>Thousands of microbial genomes shed light on interconnected biogeochemical processes in an aquifer system.</title>
        <authorList>
            <person name="Anantharaman K."/>
            <person name="Brown C.T."/>
            <person name="Hug L.A."/>
            <person name="Sharon I."/>
            <person name="Castelle C.J."/>
            <person name="Probst A.J."/>
            <person name="Thomas B.C."/>
            <person name="Singh A."/>
            <person name="Wilkins M.J."/>
            <person name="Karaoz U."/>
            <person name="Brodie E.L."/>
            <person name="Williams K.H."/>
            <person name="Hubbard S.S."/>
            <person name="Banfield J.F."/>
        </authorList>
    </citation>
    <scope>NUCLEOTIDE SEQUENCE [LARGE SCALE GENOMIC DNA]</scope>
</reference>
<dbReference type="PROSITE" id="PS01128">
    <property type="entry name" value="SHIKIMATE_KINASE"/>
    <property type="match status" value="1"/>
</dbReference>
<comment type="function">
    <text evidence="11">Catalyzes the specific phosphorylation of the 3-hydroxyl group of shikimic acid using ATP as a cosubstrate.</text>
</comment>
<feature type="binding site" evidence="11">
    <location>
        <begin position="11"/>
        <end position="16"/>
    </location>
    <ligand>
        <name>ATP</name>
        <dbReference type="ChEBI" id="CHEBI:30616"/>
    </ligand>
</feature>
<evidence type="ECO:0000256" key="5">
    <source>
        <dbReference type="ARBA" id="ARBA00022679"/>
    </source>
</evidence>
<keyword evidence="11" id="KW-0963">Cytoplasm</keyword>
<keyword evidence="11" id="KW-0479">Metal-binding</keyword>
<organism evidence="12 13">
    <name type="scientific">candidate division WOR-1 bacterium RIFOXYB2_FULL_36_35</name>
    <dbReference type="NCBI Taxonomy" id="1802578"/>
    <lineage>
        <taxon>Bacteria</taxon>
        <taxon>Bacillati</taxon>
        <taxon>Saganbacteria</taxon>
    </lineage>
</organism>
<dbReference type="CDD" id="cd00464">
    <property type="entry name" value="SK"/>
    <property type="match status" value="1"/>
</dbReference>
<dbReference type="PRINTS" id="PR01100">
    <property type="entry name" value="SHIKIMTKNASE"/>
</dbReference>
<evidence type="ECO:0000256" key="3">
    <source>
        <dbReference type="ARBA" id="ARBA00012154"/>
    </source>
</evidence>
<dbReference type="GO" id="GO:0009073">
    <property type="term" value="P:aromatic amino acid family biosynthetic process"/>
    <property type="evidence" value="ECO:0007669"/>
    <property type="project" value="UniProtKB-KW"/>
</dbReference>
<keyword evidence="9 11" id="KW-0057">Aromatic amino acid biosynthesis</keyword>
<evidence type="ECO:0000256" key="1">
    <source>
        <dbReference type="ARBA" id="ARBA00004842"/>
    </source>
</evidence>
<evidence type="ECO:0000256" key="6">
    <source>
        <dbReference type="ARBA" id="ARBA00022741"/>
    </source>
</evidence>